<dbReference type="EMBL" id="CP110433">
    <property type="protein sequence ID" value="WAQ90745.1"/>
    <property type="molecule type" value="Genomic_DNA"/>
</dbReference>
<evidence type="ECO:0000313" key="1">
    <source>
        <dbReference type="EMBL" id="WAQ86500.1"/>
    </source>
</evidence>
<keyword evidence="3" id="KW-1185">Reference proteome</keyword>
<evidence type="ECO:0000313" key="2">
    <source>
        <dbReference type="EMBL" id="WAQ90745.1"/>
    </source>
</evidence>
<name>A0ABY7D0I3_9BASI</name>
<reference evidence="2" key="1">
    <citation type="submission" date="2022-10" db="EMBL/GenBank/DDBJ databases">
        <title>Puccinia triticina Genome sequencing and assembly.</title>
        <authorList>
            <person name="Li C."/>
        </authorList>
    </citation>
    <scope>NUCLEOTIDE SEQUENCE</scope>
    <source>
        <strain evidence="2">Pt15</strain>
    </source>
</reference>
<protein>
    <submittedName>
        <fullName evidence="2">Uncharacterized protein</fullName>
    </submittedName>
</protein>
<accession>A0ABY7D0I3</accession>
<dbReference type="Proteomes" id="UP001164743">
    <property type="component" value="Chromosome 7A"/>
</dbReference>
<organism evidence="2 3">
    <name type="scientific">Puccinia triticina</name>
    <dbReference type="NCBI Taxonomy" id="208348"/>
    <lineage>
        <taxon>Eukaryota</taxon>
        <taxon>Fungi</taxon>
        <taxon>Dikarya</taxon>
        <taxon>Basidiomycota</taxon>
        <taxon>Pucciniomycotina</taxon>
        <taxon>Pucciniomycetes</taxon>
        <taxon>Pucciniales</taxon>
        <taxon>Pucciniaceae</taxon>
        <taxon>Puccinia</taxon>
    </lineage>
</organism>
<proteinExistence type="predicted"/>
<dbReference type="Proteomes" id="UP001164743">
    <property type="component" value="Chromosome 13A"/>
</dbReference>
<dbReference type="RefSeq" id="XP_053026300.1">
    <property type="nucleotide sequence ID" value="XM_053162312.1"/>
</dbReference>
<dbReference type="EMBL" id="CP110427">
    <property type="protein sequence ID" value="WAQ86500.1"/>
    <property type="molecule type" value="Genomic_DNA"/>
</dbReference>
<sequence length="113" mass="13113">MIATFSSSYFEEEIYNLQPDLLQQLASLIKILPTSFFPNQTRWIPFRMKQEYAIISALTILHRANLSDSSLCRISEDGQDKQTTILALSYYLYKDLFDFRAALTESFPDQEVS</sequence>
<gene>
    <name evidence="2" type="ORF">PtA15_13A144</name>
    <name evidence="1" type="ORF">PtA15_7A226</name>
</gene>
<dbReference type="GeneID" id="77803207"/>
<evidence type="ECO:0000313" key="3">
    <source>
        <dbReference type="Proteomes" id="UP001164743"/>
    </source>
</evidence>